<dbReference type="Pfam" id="PF07372">
    <property type="entry name" value="DUF1491"/>
    <property type="match status" value="1"/>
</dbReference>
<protein>
    <submittedName>
        <fullName evidence="1">DUF1491 family protein</fullName>
    </submittedName>
</protein>
<dbReference type="Gene3D" id="3.40.1530.20">
    <property type="entry name" value="Protein of unknown function (DUF1491)"/>
    <property type="match status" value="1"/>
</dbReference>
<sequence>MSEPRLAAGIEAAALLAQARHLGGFGTVLRRGDGERGSLMIVVAERGESRFLLQRLLQRSGDYGWELQLIADSDSLRASLAKASDRDPDLWMIELDVPSAERFIADMT</sequence>
<keyword evidence="2" id="KW-1185">Reference proteome</keyword>
<reference evidence="1 2" key="1">
    <citation type="submission" date="2022-05" db="EMBL/GenBank/DDBJ databases">
        <title>S8-45 Sphingomonas ultraviolaceadurans.</title>
        <authorList>
            <person name="Liu Y."/>
        </authorList>
    </citation>
    <scope>NUCLEOTIDE SEQUENCE [LARGE SCALE GENOMIC DNA]</scope>
    <source>
        <strain evidence="1 2">S8-45</strain>
    </source>
</reference>
<name>A0ABY5MS15_9SPHN</name>
<dbReference type="InterPro" id="IPR009964">
    <property type="entry name" value="DUF1491"/>
</dbReference>
<dbReference type="RefSeq" id="WP_249454916.1">
    <property type="nucleotide sequence ID" value="NZ_CP097253.1"/>
</dbReference>
<dbReference type="EMBL" id="CP097253">
    <property type="protein sequence ID" value="UUR07288.1"/>
    <property type="molecule type" value="Genomic_DNA"/>
</dbReference>
<organism evidence="1 2">
    <name type="scientific">Sphingomonas glaciei</name>
    <dbReference type="NCBI Taxonomy" id="2938948"/>
    <lineage>
        <taxon>Bacteria</taxon>
        <taxon>Pseudomonadati</taxon>
        <taxon>Pseudomonadota</taxon>
        <taxon>Alphaproteobacteria</taxon>
        <taxon>Sphingomonadales</taxon>
        <taxon>Sphingomonadaceae</taxon>
        <taxon>Sphingomonas</taxon>
    </lineage>
</organism>
<evidence type="ECO:0000313" key="2">
    <source>
        <dbReference type="Proteomes" id="UP000831921"/>
    </source>
</evidence>
<proteinExistence type="predicted"/>
<evidence type="ECO:0000313" key="1">
    <source>
        <dbReference type="EMBL" id="UUR07288.1"/>
    </source>
</evidence>
<dbReference type="Proteomes" id="UP000831921">
    <property type="component" value="Chromosome"/>
</dbReference>
<gene>
    <name evidence="1" type="ORF">M1K48_10080</name>
</gene>
<accession>A0ABY5MS15</accession>